<dbReference type="SUPFAM" id="SSF51556">
    <property type="entry name" value="Metallo-dependent hydrolases"/>
    <property type="match status" value="1"/>
</dbReference>
<organism evidence="2 3">
    <name type="scientific">Brevibacterium casei S18</name>
    <dbReference type="NCBI Taxonomy" id="1229781"/>
    <lineage>
        <taxon>Bacteria</taxon>
        <taxon>Bacillati</taxon>
        <taxon>Actinomycetota</taxon>
        <taxon>Actinomycetes</taxon>
        <taxon>Micrococcales</taxon>
        <taxon>Brevibacteriaceae</taxon>
        <taxon>Brevibacterium</taxon>
    </lineage>
</organism>
<comment type="caution">
    <text evidence="2">The sequence shown here is derived from an EMBL/GenBank/DDBJ whole genome shotgun (WGS) entry which is preliminary data.</text>
</comment>
<dbReference type="EMBL" id="AMSP01000005">
    <property type="protein sequence ID" value="EKU47560.1"/>
    <property type="molecule type" value="Genomic_DNA"/>
</dbReference>
<evidence type="ECO:0000313" key="2">
    <source>
        <dbReference type="EMBL" id="EKU47560.1"/>
    </source>
</evidence>
<dbReference type="InterPro" id="IPR032466">
    <property type="entry name" value="Metal_Hydrolase"/>
</dbReference>
<accession>K9B183</accession>
<dbReference type="Gene3D" id="3.20.20.140">
    <property type="entry name" value="Metal-dependent hydrolases"/>
    <property type="match status" value="1"/>
</dbReference>
<name>K9B183_9MICO</name>
<keyword evidence="3" id="KW-1185">Reference proteome</keyword>
<dbReference type="eggNOG" id="COG1228">
    <property type="taxonomic scope" value="Bacteria"/>
</dbReference>
<dbReference type="InterPro" id="IPR006680">
    <property type="entry name" value="Amidohydro-rel"/>
</dbReference>
<evidence type="ECO:0000259" key="1">
    <source>
        <dbReference type="Pfam" id="PF01979"/>
    </source>
</evidence>
<evidence type="ECO:0000313" key="3">
    <source>
        <dbReference type="Proteomes" id="UP000009879"/>
    </source>
</evidence>
<dbReference type="PANTHER" id="PTHR43135">
    <property type="entry name" value="ALPHA-D-RIBOSE 1-METHYLPHOSPHONATE 5-TRIPHOSPHATE DIPHOSPHATASE"/>
    <property type="match status" value="1"/>
</dbReference>
<dbReference type="Pfam" id="PF01979">
    <property type="entry name" value="Amidohydro_1"/>
    <property type="match status" value="1"/>
</dbReference>
<protein>
    <submittedName>
        <fullName evidence="2">Amidohydrolase</fullName>
    </submittedName>
</protein>
<dbReference type="GO" id="GO:0016787">
    <property type="term" value="F:hydrolase activity"/>
    <property type="evidence" value="ECO:0007669"/>
    <property type="project" value="UniProtKB-KW"/>
</dbReference>
<dbReference type="InterPro" id="IPR051781">
    <property type="entry name" value="Metallo-dep_Hydrolase"/>
</dbReference>
<proteinExistence type="predicted"/>
<gene>
    <name evidence="2" type="ORF">C272_07442</name>
</gene>
<reference evidence="2 3" key="1">
    <citation type="submission" date="2012-09" db="EMBL/GenBank/DDBJ databases">
        <title>Genome Sequence of Brevibacterium casei S18.</title>
        <authorList>
            <person name="Sharma R."/>
            <person name="Singh A."/>
            <person name="Jangir P.K."/>
        </authorList>
    </citation>
    <scope>NUCLEOTIDE SEQUENCE [LARGE SCALE GENOMIC DNA]</scope>
    <source>
        <strain evidence="2 3">S18</strain>
    </source>
</reference>
<keyword evidence="2" id="KW-0378">Hydrolase</keyword>
<dbReference type="PANTHER" id="PTHR43135:SF3">
    <property type="entry name" value="ALPHA-D-RIBOSE 1-METHYLPHOSPHONATE 5-TRIPHOSPHATE DIPHOSPHATASE"/>
    <property type="match status" value="1"/>
</dbReference>
<sequence length="257" mass="27868">MCFSTGHMCEIVDGVNDIRRVARERFRKGAHALKIMTSGGVFSVGDPLTRPQYFPEEIRAASDEARRRGSYVTAHSYSVEGIMMSIENGVTCIEHGNLIDEETVEAMASRGVHLVPTLAAYDAMDRRGAKLGLNEISLAKNKEVLVRGQEACRIALRANVNLGFGTDLMGDLDDDQLRGISLQVEAIGARETIHSLTVANARILGDEKLGNLADGCYGDAVVLDSNPLDTPEALYDVSQHYCVVKDGEVVDRGGSLK</sequence>
<feature type="domain" description="Amidohydrolase-related" evidence="1">
    <location>
        <begin position="13"/>
        <end position="250"/>
    </location>
</feature>
<dbReference type="Proteomes" id="UP000009879">
    <property type="component" value="Unassembled WGS sequence"/>
</dbReference>
<dbReference type="AlphaFoldDB" id="K9B183"/>